<organism evidence="2 3">
    <name type="scientific">Neobacillus piezotolerans</name>
    <dbReference type="NCBI Taxonomy" id="2259171"/>
    <lineage>
        <taxon>Bacteria</taxon>
        <taxon>Bacillati</taxon>
        <taxon>Bacillota</taxon>
        <taxon>Bacilli</taxon>
        <taxon>Bacillales</taxon>
        <taxon>Bacillaceae</taxon>
        <taxon>Neobacillus</taxon>
    </lineage>
</organism>
<dbReference type="EMBL" id="QNQT01000004">
    <property type="protein sequence ID" value="RDU36609.1"/>
    <property type="molecule type" value="Genomic_DNA"/>
</dbReference>
<protein>
    <submittedName>
        <fullName evidence="2">CamS family sex pheromone protein</fullName>
    </submittedName>
</protein>
<dbReference type="RefSeq" id="WP_115452081.1">
    <property type="nucleotide sequence ID" value="NZ_QNQT01000004.1"/>
</dbReference>
<dbReference type="CDD" id="cd13441">
    <property type="entry name" value="CamS_repeat_1"/>
    <property type="match status" value="1"/>
</dbReference>
<gene>
    <name evidence="2" type="ORF">DRW41_11140</name>
</gene>
<proteinExistence type="predicted"/>
<accession>A0A3D8GQZ2</accession>
<dbReference type="InterPro" id="IPR011426">
    <property type="entry name" value="CamS"/>
</dbReference>
<dbReference type="OrthoDB" id="9795361at2"/>
<sequence length="389" mass="44485">MRKLTIALLSLSLLLGACAPNFQQREEVVDQPKNTKEEAIIPKYKISDKYYQVILPFKPSGARGLTVNNLNTRYDINEFEMGLMRVAQNTFDPNPDKYVFREGQILKKSTVESWLARKYTKKQLAELKKKEEDNLGLNPVDEGVGDIEARNKKSPIYLAHLLEYDFLVKGDKDTYKLGGVAIGLALNSVHYYQKEKYGDTFHVNIDQQVMEREGKKIAQEVLTRLRAMDELRNVPITIALFEQASIESVVPGNFFAYTTVRQGADIDKWEKVNEKYYLFPSKDAREKYREDALAFDNFKQDVEKYFPNFNGVVGKAHYVDGQLKELNITIPIQFYGKAEGIGFTQYVTGKVMEHFPKYISVSVSVTSVNGPESLIVRKADQDAPMVHIY</sequence>
<dbReference type="PIRSF" id="PIRSF012509">
    <property type="entry name" value="CamS"/>
    <property type="match status" value="1"/>
</dbReference>
<evidence type="ECO:0000313" key="2">
    <source>
        <dbReference type="EMBL" id="RDU36609.1"/>
    </source>
</evidence>
<comment type="caution">
    <text evidence="2">The sequence shown here is derived from an EMBL/GenBank/DDBJ whole genome shotgun (WGS) entry which is preliminary data.</text>
</comment>
<keyword evidence="3" id="KW-1185">Reference proteome</keyword>
<name>A0A3D8GQZ2_9BACI</name>
<feature type="signal peptide" evidence="1">
    <location>
        <begin position="1"/>
        <end position="19"/>
    </location>
</feature>
<dbReference type="Pfam" id="PF07537">
    <property type="entry name" value="CamS"/>
    <property type="match status" value="1"/>
</dbReference>
<dbReference type="PROSITE" id="PS51257">
    <property type="entry name" value="PROKAR_LIPOPROTEIN"/>
    <property type="match status" value="1"/>
</dbReference>
<dbReference type="CDD" id="cd13440">
    <property type="entry name" value="CamS_repeat_2"/>
    <property type="match status" value="1"/>
</dbReference>
<evidence type="ECO:0000256" key="1">
    <source>
        <dbReference type="SAM" id="SignalP"/>
    </source>
</evidence>
<feature type="chain" id="PRO_5038338258" evidence="1">
    <location>
        <begin position="20"/>
        <end position="389"/>
    </location>
</feature>
<reference evidence="2 3" key="1">
    <citation type="submission" date="2018-07" db="EMBL/GenBank/DDBJ databases">
        <title>Bacillus sp. YLB-04 draft genome sequence.</title>
        <authorList>
            <person name="Yu L."/>
            <person name="Tang X."/>
        </authorList>
    </citation>
    <scope>NUCLEOTIDE SEQUENCE [LARGE SCALE GENOMIC DNA]</scope>
    <source>
        <strain evidence="2 3">YLB-04</strain>
    </source>
</reference>
<keyword evidence="1" id="KW-0732">Signal</keyword>
<dbReference type="Proteomes" id="UP000257144">
    <property type="component" value="Unassembled WGS sequence"/>
</dbReference>
<dbReference type="Gene3D" id="3.10.570.10">
    <property type="entry name" value="sex pheromone staph- cam373 precursor domain"/>
    <property type="match status" value="1"/>
</dbReference>
<evidence type="ECO:0000313" key="3">
    <source>
        <dbReference type="Proteomes" id="UP000257144"/>
    </source>
</evidence>
<dbReference type="AlphaFoldDB" id="A0A3D8GQZ2"/>